<evidence type="ECO:0000313" key="3">
    <source>
        <dbReference type="EMBL" id="QDV05841.1"/>
    </source>
</evidence>
<dbReference type="GO" id="GO:0006313">
    <property type="term" value="P:DNA transposition"/>
    <property type="evidence" value="ECO:0007669"/>
    <property type="project" value="InterPro"/>
</dbReference>
<accession>A0A518EP26</accession>
<dbReference type="InterPro" id="IPR003346">
    <property type="entry name" value="Transposase_20"/>
</dbReference>
<evidence type="ECO:0000313" key="4">
    <source>
        <dbReference type="Proteomes" id="UP000320390"/>
    </source>
</evidence>
<name>A0A518EP26_9BACT</name>
<dbReference type="RefSeq" id="WP_419191039.1">
    <property type="nucleotide sequence ID" value="NZ_CP036434.1"/>
</dbReference>
<dbReference type="Proteomes" id="UP000320390">
    <property type="component" value="Chromosome"/>
</dbReference>
<gene>
    <name evidence="3" type="ORF">Poly30_13440</name>
</gene>
<feature type="domain" description="Transposase IS116/IS110/IS902 C-terminal" evidence="2">
    <location>
        <begin position="218"/>
        <end position="291"/>
    </location>
</feature>
<dbReference type="PANTHER" id="PTHR33055">
    <property type="entry name" value="TRANSPOSASE FOR INSERTION SEQUENCE ELEMENT IS1111A"/>
    <property type="match status" value="1"/>
</dbReference>
<organism evidence="3 4">
    <name type="scientific">Saltatorellus ferox</name>
    <dbReference type="NCBI Taxonomy" id="2528018"/>
    <lineage>
        <taxon>Bacteria</taxon>
        <taxon>Pseudomonadati</taxon>
        <taxon>Planctomycetota</taxon>
        <taxon>Planctomycetia</taxon>
        <taxon>Planctomycetia incertae sedis</taxon>
        <taxon>Saltatorellus</taxon>
    </lineage>
</organism>
<sequence>MTQSTMTDKTTIGIDLGDKKSHICVLSGDGEVLERAEVPTTMAAMRRRFERCESLRIALEAGGQSCWVAELLKDLGHDVIVANPRKLRMIYQNDSKCDAVDAEQLARVARLDLKLLHPIQHRERSARADLNKARSRDLLVSMRTSMVNHIHGVLKSFGARTAKKSAALFHTWVEDKIPSELDGALRPLLVTLCTVNEQIKVLDKEILRLTKEVYPETQVLQQVDRVGPHTALRFILTIEDPSRIERSRDVGGYLGLVPKRKQSGKGDPEMRITKAGDNEVRRHLVQCAQQMLGPFGKDSDLRRWGLELAARGRKTAKKKAVIAVARKLAVLLHTLWRTSEVYEPLRNANRTSKKPGTAAATVPA</sequence>
<dbReference type="GO" id="GO:0003677">
    <property type="term" value="F:DNA binding"/>
    <property type="evidence" value="ECO:0007669"/>
    <property type="project" value="InterPro"/>
</dbReference>
<dbReference type="InterPro" id="IPR002525">
    <property type="entry name" value="Transp_IS110-like_N"/>
</dbReference>
<dbReference type="AlphaFoldDB" id="A0A518EP26"/>
<protein>
    <submittedName>
        <fullName evidence="3">Transposase IS116/IS110/IS902 family protein</fullName>
    </submittedName>
</protein>
<feature type="domain" description="Transposase IS110-like N-terminal" evidence="1">
    <location>
        <begin position="12"/>
        <end position="156"/>
    </location>
</feature>
<dbReference type="Pfam" id="PF01548">
    <property type="entry name" value="DEDD_Tnp_IS110"/>
    <property type="match status" value="1"/>
</dbReference>
<dbReference type="PANTHER" id="PTHR33055:SF3">
    <property type="entry name" value="PUTATIVE TRANSPOSASE FOR IS117-RELATED"/>
    <property type="match status" value="1"/>
</dbReference>
<reference evidence="3 4" key="1">
    <citation type="submission" date="2019-02" db="EMBL/GenBank/DDBJ databases">
        <title>Deep-cultivation of Planctomycetes and their phenomic and genomic characterization uncovers novel biology.</title>
        <authorList>
            <person name="Wiegand S."/>
            <person name="Jogler M."/>
            <person name="Boedeker C."/>
            <person name="Pinto D."/>
            <person name="Vollmers J."/>
            <person name="Rivas-Marin E."/>
            <person name="Kohn T."/>
            <person name="Peeters S.H."/>
            <person name="Heuer A."/>
            <person name="Rast P."/>
            <person name="Oberbeckmann S."/>
            <person name="Bunk B."/>
            <person name="Jeske O."/>
            <person name="Meyerdierks A."/>
            <person name="Storesund J.E."/>
            <person name="Kallscheuer N."/>
            <person name="Luecker S."/>
            <person name="Lage O.M."/>
            <person name="Pohl T."/>
            <person name="Merkel B.J."/>
            <person name="Hornburger P."/>
            <person name="Mueller R.-W."/>
            <person name="Bruemmer F."/>
            <person name="Labrenz M."/>
            <person name="Spormann A.M."/>
            <person name="Op den Camp H."/>
            <person name="Overmann J."/>
            <person name="Amann R."/>
            <person name="Jetten M.S.M."/>
            <person name="Mascher T."/>
            <person name="Medema M.H."/>
            <person name="Devos D.P."/>
            <person name="Kaster A.-K."/>
            <person name="Ovreas L."/>
            <person name="Rohde M."/>
            <person name="Galperin M.Y."/>
            <person name="Jogler C."/>
        </authorList>
    </citation>
    <scope>NUCLEOTIDE SEQUENCE [LARGE SCALE GENOMIC DNA]</scope>
    <source>
        <strain evidence="3 4">Poly30</strain>
    </source>
</reference>
<evidence type="ECO:0000259" key="1">
    <source>
        <dbReference type="Pfam" id="PF01548"/>
    </source>
</evidence>
<evidence type="ECO:0000259" key="2">
    <source>
        <dbReference type="Pfam" id="PF02371"/>
    </source>
</evidence>
<dbReference type="GO" id="GO:0004803">
    <property type="term" value="F:transposase activity"/>
    <property type="evidence" value="ECO:0007669"/>
    <property type="project" value="InterPro"/>
</dbReference>
<proteinExistence type="predicted"/>
<dbReference type="EMBL" id="CP036434">
    <property type="protein sequence ID" value="QDV05841.1"/>
    <property type="molecule type" value="Genomic_DNA"/>
</dbReference>
<keyword evidence="4" id="KW-1185">Reference proteome</keyword>
<dbReference type="InterPro" id="IPR047650">
    <property type="entry name" value="Transpos_IS110"/>
</dbReference>
<dbReference type="Pfam" id="PF02371">
    <property type="entry name" value="Transposase_20"/>
    <property type="match status" value="1"/>
</dbReference>
<dbReference type="NCBIfam" id="NF033542">
    <property type="entry name" value="transpos_IS110"/>
    <property type="match status" value="1"/>
</dbReference>